<gene>
    <name evidence="1" type="ORF">LGQ90_12155</name>
</gene>
<keyword evidence="2" id="KW-1185">Reference proteome</keyword>
<dbReference type="Proteomes" id="UP001139414">
    <property type="component" value="Unassembled WGS sequence"/>
</dbReference>
<dbReference type="AlphaFoldDB" id="A0A9X1RYM5"/>
<dbReference type="PROSITE" id="PS51257">
    <property type="entry name" value="PROKAR_LIPOPROTEIN"/>
    <property type="match status" value="1"/>
</dbReference>
<evidence type="ECO:0000313" key="2">
    <source>
        <dbReference type="Proteomes" id="UP001139414"/>
    </source>
</evidence>
<dbReference type="RefSeq" id="WP_229341414.1">
    <property type="nucleotide sequence ID" value="NZ_JAJBZG010000005.1"/>
</dbReference>
<sequence>MNKKVLMLSLGLGIFLVGCQTDSVTEELPTNEVSVEKESKDSQVNKIHEPGFITAIHEPGFLKNGFEDCDIFPAYTGPANMNIMKGESFDYGQKVEVQNLRVGGDLNICGEINIEKDAIIRRNGVLTTVGLMTVGTEEKPKDLVINYGGHLEINGALIVTGDLILNTGATLQFLNEDLEHNYLWVMGEVRTAEYSFLRGEYNVYTAEEHNHDDHEH</sequence>
<name>A0A9X1RYM5_9FLAO</name>
<accession>A0A9X1RYM5</accession>
<evidence type="ECO:0000313" key="1">
    <source>
        <dbReference type="EMBL" id="MCB7482017.1"/>
    </source>
</evidence>
<proteinExistence type="predicted"/>
<evidence type="ECO:0008006" key="3">
    <source>
        <dbReference type="Google" id="ProtNLM"/>
    </source>
</evidence>
<reference evidence="1" key="1">
    <citation type="submission" date="2021-10" db="EMBL/GenBank/DDBJ databases">
        <title>Gramella sp. ASW11-100T, isolated from marine sediment.</title>
        <authorList>
            <person name="Xia C."/>
        </authorList>
    </citation>
    <scope>NUCLEOTIDE SEQUENCE</scope>
    <source>
        <strain evidence="1">ASW11-100</strain>
    </source>
</reference>
<organism evidence="1 2">
    <name type="scientific">Christiangramia sediminis</name>
    <dbReference type="NCBI Taxonomy" id="2881336"/>
    <lineage>
        <taxon>Bacteria</taxon>
        <taxon>Pseudomonadati</taxon>
        <taxon>Bacteroidota</taxon>
        <taxon>Flavobacteriia</taxon>
        <taxon>Flavobacteriales</taxon>
        <taxon>Flavobacteriaceae</taxon>
        <taxon>Christiangramia</taxon>
    </lineage>
</organism>
<dbReference type="EMBL" id="JAJBZG010000005">
    <property type="protein sequence ID" value="MCB7482017.1"/>
    <property type="molecule type" value="Genomic_DNA"/>
</dbReference>
<protein>
    <recommendedName>
        <fullName evidence="3">Lipoprotein</fullName>
    </recommendedName>
</protein>
<comment type="caution">
    <text evidence="1">The sequence shown here is derived from an EMBL/GenBank/DDBJ whole genome shotgun (WGS) entry which is preliminary data.</text>
</comment>